<feature type="compositionally biased region" description="Acidic residues" evidence="1">
    <location>
        <begin position="36"/>
        <end position="48"/>
    </location>
</feature>
<dbReference type="EMBL" id="JBHSFA010000007">
    <property type="protein sequence ID" value="MFC4542526.1"/>
    <property type="molecule type" value="Genomic_DNA"/>
</dbReference>
<evidence type="ECO:0008006" key="4">
    <source>
        <dbReference type="Google" id="ProtNLM"/>
    </source>
</evidence>
<sequence>MNRRAFVAGTTAVLGGFTAGCLDDPETSDSDGGTGTEDENADESESESEADRGTTEPASVCETFEAILDAIVAEEYDEAASFAPTEYVSELSDENVRQQYETLVVPAERPEYSCDEIGTDEEFTQSIASAIDEDVTIGAGSEFAVDVEGPEGETTIGGFAIELDGTWYGLLRGDTRSTEARAGVVLEFDEDDEEFTIEVTSIGNADYVTLGGAAEEFDAADNYGPTDADDLSRVELGVGDRITVDGTDLTGGDLEGTVTVIAVIEADDIRTQVGRIDVDITNR</sequence>
<dbReference type="AlphaFoldDB" id="A0ABD5PPH8"/>
<reference evidence="2 3" key="1">
    <citation type="journal article" date="2019" name="Int. J. Syst. Evol. Microbiol.">
        <title>The Global Catalogue of Microorganisms (GCM) 10K type strain sequencing project: providing services to taxonomists for standard genome sequencing and annotation.</title>
        <authorList>
            <consortium name="The Broad Institute Genomics Platform"/>
            <consortium name="The Broad Institute Genome Sequencing Center for Infectious Disease"/>
            <person name="Wu L."/>
            <person name="Ma J."/>
        </authorList>
    </citation>
    <scope>NUCLEOTIDE SEQUENCE [LARGE SCALE GENOMIC DNA]</scope>
    <source>
        <strain evidence="2 3">WLHS5</strain>
    </source>
</reference>
<dbReference type="RefSeq" id="WP_250140775.1">
    <property type="nucleotide sequence ID" value="NZ_JALIQP010000002.1"/>
</dbReference>
<evidence type="ECO:0000313" key="2">
    <source>
        <dbReference type="EMBL" id="MFC4542526.1"/>
    </source>
</evidence>
<dbReference type="PROSITE" id="PS51257">
    <property type="entry name" value="PROKAR_LIPOPROTEIN"/>
    <property type="match status" value="1"/>
</dbReference>
<name>A0ABD5PPH8_9EURY</name>
<evidence type="ECO:0000313" key="3">
    <source>
        <dbReference type="Proteomes" id="UP001595898"/>
    </source>
</evidence>
<evidence type="ECO:0000256" key="1">
    <source>
        <dbReference type="SAM" id="MobiDB-lite"/>
    </source>
</evidence>
<proteinExistence type="predicted"/>
<protein>
    <recommendedName>
        <fullName evidence="4">DUF5666 domain-containing protein</fullName>
    </recommendedName>
</protein>
<organism evidence="2 3">
    <name type="scientific">Halosolutus amylolyticus</name>
    <dbReference type="NCBI Taxonomy" id="2932267"/>
    <lineage>
        <taxon>Archaea</taxon>
        <taxon>Methanobacteriati</taxon>
        <taxon>Methanobacteriota</taxon>
        <taxon>Stenosarchaea group</taxon>
        <taxon>Halobacteria</taxon>
        <taxon>Halobacteriales</taxon>
        <taxon>Natrialbaceae</taxon>
        <taxon>Halosolutus</taxon>
    </lineage>
</organism>
<keyword evidence="3" id="KW-1185">Reference proteome</keyword>
<comment type="caution">
    <text evidence="2">The sequence shown here is derived from an EMBL/GenBank/DDBJ whole genome shotgun (WGS) entry which is preliminary data.</text>
</comment>
<dbReference type="Proteomes" id="UP001595898">
    <property type="component" value="Unassembled WGS sequence"/>
</dbReference>
<gene>
    <name evidence="2" type="ORF">ACFO5R_11415</name>
</gene>
<feature type="region of interest" description="Disordered" evidence="1">
    <location>
        <begin position="17"/>
        <end position="59"/>
    </location>
</feature>
<accession>A0ABD5PPH8</accession>